<dbReference type="PANTHER" id="PTHR34237">
    <property type="entry name" value="PAREP8-RELATED"/>
    <property type="match status" value="1"/>
</dbReference>
<dbReference type="PANTHER" id="PTHR34237:SF4">
    <property type="entry name" value="PAREP1 FAMILY PROTEIN"/>
    <property type="match status" value="1"/>
</dbReference>
<sequence length="162" mass="18284">MLDSIPQSLLIEAERHGIDVVELLAKALSLDPATVSKAHLELAVKFLNEGKDLIDKDPIQASERLYKAAEEAIKAIAVALNLEEAKRASEISRWTTQLLFDAVDNASDKVGKRELRWWWGRAWFLHVEGFHEARLRPDQVRRDLPDVESLVEFAKGLSQSTT</sequence>
<evidence type="ECO:0000313" key="2">
    <source>
        <dbReference type="Proteomes" id="UP000001137"/>
    </source>
</evidence>
<dbReference type="RefSeq" id="WP_012186280.1">
    <property type="nucleotide sequence ID" value="NC_009954.1"/>
</dbReference>
<dbReference type="HOGENOM" id="CLU_115256_0_0_2"/>
<accession>A8ME55</accession>
<dbReference type="EMBL" id="CP000852">
    <property type="protein sequence ID" value="ABW02061.1"/>
    <property type="molecule type" value="Genomic_DNA"/>
</dbReference>
<dbReference type="Proteomes" id="UP000001137">
    <property type="component" value="Chromosome"/>
</dbReference>
<reference evidence="1 2" key="1">
    <citation type="submission" date="2007-10" db="EMBL/GenBank/DDBJ databases">
        <title>Complete sequence of Caldivirga maquilingensis IC-167.</title>
        <authorList>
            <consortium name="US DOE Joint Genome Institute"/>
            <person name="Copeland A."/>
            <person name="Lucas S."/>
            <person name="Lapidus A."/>
            <person name="Barry K."/>
            <person name="Glavina del Rio T."/>
            <person name="Dalin E."/>
            <person name="Tice H."/>
            <person name="Pitluck S."/>
            <person name="Saunders E."/>
            <person name="Brettin T."/>
            <person name="Bruce D."/>
            <person name="Detter J.C."/>
            <person name="Han C."/>
            <person name="Schmutz J."/>
            <person name="Larimer F."/>
            <person name="Land M."/>
            <person name="Hauser L."/>
            <person name="Kyrpides N."/>
            <person name="Ivanova N."/>
            <person name="Biddle J.F."/>
            <person name="Zhang Z."/>
            <person name="Fitz-Gibbon S.T."/>
            <person name="Lowe T.M."/>
            <person name="Saltikov C."/>
            <person name="House C.H."/>
            <person name="Richardson P."/>
        </authorList>
    </citation>
    <scope>NUCLEOTIDE SEQUENCE [LARGE SCALE GENOMIC DNA]</scope>
    <source>
        <strain evidence="2">ATCC 700844 / DSM 13496 / JCM 10307 / IC-167</strain>
    </source>
</reference>
<gene>
    <name evidence="1" type="ordered locus">Cmaq_1234</name>
</gene>
<dbReference type="AlphaFoldDB" id="A8ME55"/>
<dbReference type="GeneID" id="5709688"/>
<dbReference type="InterPro" id="IPR010268">
    <property type="entry name" value="PaREP1"/>
</dbReference>
<protein>
    <submittedName>
        <fullName evidence="1">PaREP1 protein</fullName>
    </submittedName>
</protein>
<dbReference type="Gene3D" id="1.20.120.330">
    <property type="entry name" value="Nucleotidyltransferases domain 2"/>
    <property type="match status" value="1"/>
</dbReference>
<dbReference type="OrthoDB" id="44062at2157"/>
<dbReference type="KEGG" id="cma:Cmaq_1234"/>
<dbReference type="eggNOG" id="arCOG03721">
    <property type="taxonomic scope" value="Archaea"/>
</dbReference>
<dbReference type="Pfam" id="PF05942">
    <property type="entry name" value="PaREP1"/>
    <property type="match status" value="1"/>
</dbReference>
<proteinExistence type="predicted"/>
<keyword evidence="2" id="KW-1185">Reference proteome</keyword>
<name>A8ME55_CALMQ</name>
<evidence type="ECO:0000313" key="1">
    <source>
        <dbReference type="EMBL" id="ABW02061.1"/>
    </source>
</evidence>
<organism evidence="1 2">
    <name type="scientific">Caldivirga maquilingensis (strain ATCC 700844 / DSM 13496 / JCM 10307 / IC-167)</name>
    <dbReference type="NCBI Taxonomy" id="397948"/>
    <lineage>
        <taxon>Archaea</taxon>
        <taxon>Thermoproteota</taxon>
        <taxon>Thermoprotei</taxon>
        <taxon>Thermoproteales</taxon>
        <taxon>Thermoproteaceae</taxon>
        <taxon>Caldivirga</taxon>
    </lineage>
</organism>